<evidence type="ECO:0000313" key="2">
    <source>
        <dbReference type="EMBL" id="MDQ8196300.1"/>
    </source>
</evidence>
<dbReference type="InterPro" id="IPR003744">
    <property type="entry name" value="YhhQ"/>
</dbReference>
<accession>A0ABU1AQZ2</accession>
<protein>
    <recommendedName>
        <fullName evidence="1">Probable queuosine precursor transporter</fullName>
        <shortName evidence="1">Q precursor transporter</shortName>
    </recommendedName>
</protein>
<sequence>MQSLNPSTHSLVRLIALHVLFIAASNYLVQFPIQIFGFHTTWGAFSFPLIFLTTDLTVRICGAGLARKVIFIAMFPALLLSYLISVLFLNGAYQGAGQLLVWNAFVARIAVASFAAYAIGQLCDVLVFNRLRQRRQWWLAPAASSVFGNAVDTVAFFAIAFYASSDAFMAANWKEIAAVDYAFKLLINILLFLPAYKVVLRGLQQRLEPSA</sequence>
<organism evidence="2 3">
    <name type="scientific">Thalassobacterium sedimentorum</name>
    <dbReference type="NCBI Taxonomy" id="3041258"/>
    <lineage>
        <taxon>Bacteria</taxon>
        <taxon>Pseudomonadati</taxon>
        <taxon>Verrucomicrobiota</taxon>
        <taxon>Opitutia</taxon>
        <taxon>Puniceicoccales</taxon>
        <taxon>Coraliomargaritaceae</taxon>
        <taxon>Thalassobacterium</taxon>
    </lineage>
</organism>
<comment type="function">
    <text evidence="1">Involved in the import of queuosine (Q) precursors, required for Q precursor salvage.</text>
</comment>
<feature type="transmembrane region" description="Helical" evidence="1">
    <location>
        <begin position="12"/>
        <end position="29"/>
    </location>
</feature>
<evidence type="ECO:0000256" key="1">
    <source>
        <dbReference type="HAMAP-Rule" id="MF_02088"/>
    </source>
</evidence>
<feature type="transmembrane region" description="Helical" evidence="1">
    <location>
        <begin position="139"/>
        <end position="161"/>
    </location>
</feature>
<keyword evidence="1" id="KW-1003">Cell membrane</keyword>
<name>A0ABU1AQZ2_9BACT</name>
<feature type="transmembrane region" description="Helical" evidence="1">
    <location>
        <begin position="70"/>
        <end position="93"/>
    </location>
</feature>
<dbReference type="NCBIfam" id="TIGR00697">
    <property type="entry name" value="queuosine precursor transporter"/>
    <property type="match status" value="1"/>
</dbReference>
<dbReference type="PANTHER" id="PTHR34300">
    <property type="entry name" value="QUEUOSINE PRECURSOR TRANSPORTER-RELATED"/>
    <property type="match status" value="1"/>
</dbReference>
<feature type="transmembrane region" description="Helical" evidence="1">
    <location>
        <begin position="35"/>
        <end position="58"/>
    </location>
</feature>
<keyword evidence="1" id="KW-1133">Transmembrane helix</keyword>
<keyword evidence="1" id="KW-0812">Transmembrane</keyword>
<dbReference type="HAMAP" id="MF_02088">
    <property type="entry name" value="Q_prec_transport"/>
    <property type="match status" value="1"/>
</dbReference>
<gene>
    <name evidence="2" type="ORF">QEH59_17830</name>
</gene>
<comment type="caution">
    <text evidence="2">The sequence shown here is derived from an EMBL/GenBank/DDBJ whole genome shotgun (WGS) entry which is preliminary data.</text>
</comment>
<keyword evidence="1" id="KW-0813">Transport</keyword>
<feature type="transmembrane region" description="Helical" evidence="1">
    <location>
        <begin position="181"/>
        <end position="200"/>
    </location>
</feature>
<proteinExistence type="inferred from homology"/>
<dbReference type="NCBIfam" id="NF008406">
    <property type="entry name" value="PRK11212.1"/>
    <property type="match status" value="1"/>
</dbReference>
<dbReference type="PANTHER" id="PTHR34300:SF1">
    <property type="entry name" value="QUEUOSINE PRECURSOR TRANSPORTER"/>
    <property type="match status" value="1"/>
</dbReference>
<keyword evidence="1" id="KW-0472">Membrane</keyword>
<dbReference type="Pfam" id="PF02592">
    <property type="entry name" value="Vut_1"/>
    <property type="match status" value="1"/>
</dbReference>
<keyword evidence="3" id="KW-1185">Reference proteome</keyword>
<feature type="transmembrane region" description="Helical" evidence="1">
    <location>
        <begin position="105"/>
        <end position="127"/>
    </location>
</feature>
<dbReference type="EMBL" id="JARXIC010000061">
    <property type="protein sequence ID" value="MDQ8196300.1"/>
    <property type="molecule type" value="Genomic_DNA"/>
</dbReference>
<dbReference type="Proteomes" id="UP001243717">
    <property type="component" value="Unassembled WGS sequence"/>
</dbReference>
<comment type="subcellular location">
    <subcellularLocation>
        <location evidence="1">Cell membrane</location>
        <topology evidence="1">Multi-pass membrane protein</topology>
    </subcellularLocation>
</comment>
<reference evidence="2 3" key="1">
    <citation type="submission" date="2023-04" db="EMBL/GenBank/DDBJ databases">
        <title>A novel bacteria isolated from coastal sediment.</title>
        <authorList>
            <person name="Liu X.-J."/>
            <person name="Du Z.-J."/>
        </authorList>
    </citation>
    <scope>NUCLEOTIDE SEQUENCE [LARGE SCALE GENOMIC DNA]</scope>
    <source>
        <strain evidence="2 3">SDUM461004</strain>
    </source>
</reference>
<evidence type="ECO:0000313" key="3">
    <source>
        <dbReference type="Proteomes" id="UP001243717"/>
    </source>
</evidence>
<dbReference type="RefSeq" id="WP_308986735.1">
    <property type="nucleotide sequence ID" value="NZ_JARXIC010000061.1"/>
</dbReference>
<comment type="similarity">
    <text evidence="1">Belongs to the vitamin uptake transporter (VUT/ECF) (TC 2.A.88) family. Q precursor transporter subfamily.</text>
</comment>